<evidence type="ECO:0000256" key="3">
    <source>
        <dbReference type="ARBA" id="ARBA00004123"/>
    </source>
</evidence>
<dbReference type="GO" id="GO:0042132">
    <property type="term" value="F:fructose 1,6-bisphosphate 1-phosphatase activity"/>
    <property type="evidence" value="ECO:0007669"/>
    <property type="project" value="UniProtKB-EC"/>
</dbReference>
<comment type="pathway">
    <text evidence="6">Carbohydrate biosynthesis; gluconeogenesis.</text>
</comment>
<dbReference type="InterPro" id="IPR033391">
    <property type="entry name" value="FBPase_N"/>
</dbReference>
<evidence type="ECO:0000256" key="22">
    <source>
        <dbReference type="ARBA" id="ARBA00042757"/>
    </source>
</evidence>
<dbReference type="GO" id="GO:0046872">
    <property type="term" value="F:metal ion binding"/>
    <property type="evidence" value="ECO:0007669"/>
    <property type="project" value="UniProtKB-KW"/>
</dbReference>
<dbReference type="FunFam" id="3.30.540.10:FF:000005">
    <property type="entry name" value="Fructose-1,6-bisphosphatase isozyme 2"/>
    <property type="match status" value="1"/>
</dbReference>
<dbReference type="PANTHER" id="PTHR11556:SF1">
    <property type="entry name" value="FRUCTOSE-BISPHOSPHATASE"/>
    <property type="match status" value="1"/>
</dbReference>
<dbReference type="PRINTS" id="PR00115">
    <property type="entry name" value="F16BPHPHTASE"/>
</dbReference>
<evidence type="ECO:0000256" key="15">
    <source>
        <dbReference type="ARBA" id="ARBA00022949"/>
    </source>
</evidence>
<evidence type="ECO:0000256" key="1">
    <source>
        <dbReference type="ARBA" id="ARBA00001273"/>
    </source>
</evidence>
<evidence type="ECO:0000256" key="12">
    <source>
        <dbReference type="ARBA" id="ARBA00022801"/>
    </source>
</evidence>
<dbReference type="GO" id="GO:0005634">
    <property type="term" value="C:nucleus"/>
    <property type="evidence" value="ECO:0007669"/>
    <property type="project" value="UniProtKB-SubCell"/>
</dbReference>
<reference evidence="27" key="1">
    <citation type="submission" date="2021-10" db="EMBL/GenBank/DDBJ databases">
        <title>Tropical sea cucumber genome reveals ecological adaptation and Cuvierian tubules defense mechanism.</title>
        <authorList>
            <person name="Chen T."/>
        </authorList>
    </citation>
    <scope>NUCLEOTIDE SEQUENCE</scope>
    <source>
        <strain evidence="27">Nanhai2018</strain>
        <tissue evidence="27">Muscle</tissue>
    </source>
</reference>
<gene>
    <name evidence="27" type="ORF">HOLleu_29219</name>
</gene>
<comment type="function">
    <text evidence="19">Catalyzes the hydrolysis of fructose 1,6-bisphosphate to fructose 6-phosphate in the presence of divalent cations and probably participates in glycogen synthesis from carbohydrate precursors, such as lactate.</text>
</comment>
<accession>A0A9Q1H2H7</accession>
<evidence type="ECO:0000256" key="21">
    <source>
        <dbReference type="ARBA" id="ARBA00040321"/>
    </source>
</evidence>
<dbReference type="InterPro" id="IPR028343">
    <property type="entry name" value="FBPtase"/>
</dbReference>
<keyword evidence="16" id="KW-0539">Nucleus</keyword>
<evidence type="ECO:0000256" key="2">
    <source>
        <dbReference type="ARBA" id="ARBA00001946"/>
    </source>
</evidence>
<evidence type="ECO:0000256" key="23">
    <source>
        <dbReference type="ARBA" id="ARBA00043165"/>
    </source>
</evidence>
<protein>
    <recommendedName>
        <fullName evidence="21">Fructose-1,6-bisphosphatase isozyme 2</fullName>
        <ecNumber evidence="8">3.1.3.11</ecNumber>
    </recommendedName>
    <alternativeName>
        <fullName evidence="18">D-fructose-1,6-bisphosphate 1-phosphohydrolase</fullName>
    </alternativeName>
    <alternativeName>
        <fullName evidence="22">D-fructose-1,6-bisphosphate 1-phosphohydrolase 2</fullName>
    </alternativeName>
    <alternativeName>
        <fullName evidence="23">Muscle FBPase</fullName>
    </alternativeName>
</protein>
<dbReference type="NCBIfam" id="NF006778">
    <property type="entry name" value="PRK09293.1-1"/>
    <property type="match status" value="1"/>
</dbReference>
<evidence type="ECO:0000256" key="14">
    <source>
        <dbReference type="ARBA" id="ARBA00022842"/>
    </source>
</evidence>
<dbReference type="SUPFAM" id="SSF56655">
    <property type="entry name" value="Carbohydrate phosphatase"/>
    <property type="match status" value="1"/>
</dbReference>
<comment type="catalytic activity">
    <reaction evidence="1">
        <text>beta-D-fructose 1,6-bisphosphate + H2O = beta-D-fructose 6-phosphate + phosphate</text>
        <dbReference type="Rhea" id="RHEA:11064"/>
        <dbReference type="ChEBI" id="CHEBI:15377"/>
        <dbReference type="ChEBI" id="CHEBI:32966"/>
        <dbReference type="ChEBI" id="CHEBI:43474"/>
        <dbReference type="ChEBI" id="CHEBI:57634"/>
        <dbReference type="EC" id="3.1.3.11"/>
    </reaction>
</comment>
<dbReference type="FunFam" id="3.40.190.80:FF:000001">
    <property type="entry name" value="Fructose-1,6-bisphosphatase class 1"/>
    <property type="match status" value="1"/>
</dbReference>
<comment type="subunit">
    <text evidence="20">Homotetramer. Interacts with ALDOA; the interaction blocks inhibition by physiological concentrations of AMP and reduces inhibition by Ca(2+). Interacts with alpha-actinin and F-actin.</text>
</comment>
<comment type="similarity">
    <text evidence="7 24">Belongs to the FBPase class 1 family.</text>
</comment>
<dbReference type="Pfam" id="PF00316">
    <property type="entry name" value="FBPase"/>
    <property type="match status" value="1"/>
</dbReference>
<evidence type="ECO:0000256" key="7">
    <source>
        <dbReference type="ARBA" id="ARBA00010941"/>
    </source>
</evidence>
<keyword evidence="13" id="KW-0106">Calcium</keyword>
<keyword evidence="15" id="KW-0965">Cell junction</keyword>
<dbReference type="GO" id="GO:0005986">
    <property type="term" value="P:sucrose biosynthetic process"/>
    <property type="evidence" value="ECO:0007669"/>
    <property type="project" value="TreeGrafter"/>
</dbReference>
<evidence type="ECO:0000256" key="9">
    <source>
        <dbReference type="ARBA" id="ARBA00022490"/>
    </source>
</evidence>
<dbReference type="InterPro" id="IPR000146">
    <property type="entry name" value="FBPase_class-1"/>
</dbReference>
<dbReference type="GO" id="GO:0005829">
    <property type="term" value="C:cytosol"/>
    <property type="evidence" value="ECO:0007669"/>
    <property type="project" value="TreeGrafter"/>
</dbReference>
<evidence type="ECO:0000256" key="17">
    <source>
        <dbReference type="ARBA" id="ARBA00023277"/>
    </source>
</evidence>
<sequence>MAGIDTDCMTLSRFMLEEQGRCEGATGEMTQLLNAISTACKGISSAVHRAGIAQLYGIAGSMNTTGDQQKKLDVLSNDLFVNQLRSSFATCALVSEENETLVEVETAKQGKYIVAFDPLDGSSNIDCLVSIGSVFGIWKRKNAKGPVATEEALQKGRDMVAAGYCLFGSATFIVVSTGCGVNGFQLDPTIGEFILTDKIMSVKKRGKIISCNEGYAKYWDPAITEYVNKKKFPEGDIPPYSCRYIGSMVADVHRTIKYGGIFLYPGNSKSPEGKLRLQYECNPMAFLIEQAGGIATTGTQPVLDVQPTDIHQRCPMILGSPDDVNEFLEVAAKHKK</sequence>
<dbReference type="Pfam" id="PF18913">
    <property type="entry name" value="FBPase_C"/>
    <property type="match status" value="1"/>
</dbReference>
<dbReference type="Gene3D" id="3.30.540.10">
    <property type="entry name" value="Fructose-1,6-Bisphosphatase, subunit A, domain 1"/>
    <property type="match status" value="1"/>
</dbReference>
<evidence type="ECO:0000256" key="19">
    <source>
        <dbReference type="ARBA" id="ARBA00037516"/>
    </source>
</evidence>
<evidence type="ECO:0000256" key="5">
    <source>
        <dbReference type="ARBA" id="ARBA00004282"/>
    </source>
</evidence>
<organism evidence="27 28">
    <name type="scientific">Holothuria leucospilota</name>
    <name type="common">Black long sea cucumber</name>
    <name type="synonym">Mertensiothuria leucospilota</name>
    <dbReference type="NCBI Taxonomy" id="206669"/>
    <lineage>
        <taxon>Eukaryota</taxon>
        <taxon>Metazoa</taxon>
        <taxon>Echinodermata</taxon>
        <taxon>Eleutherozoa</taxon>
        <taxon>Echinozoa</taxon>
        <taxon>Holothuroidea</taxon>
        <taxon>Aspidochirotacea</taxon>
        <taxon>Aspidochirotida</taxon>
        <taxon>Holothuriidae</taxon>
        <taxon>Holothuria</taxon>
    </lineage>
</organism>
<evidence type="ECO:0000256" key="13">
    <source>
        <dbReference type="ARBA" id="ARBA00022837"/>
    </source>
</evidence>
<dbReference type="PANTHER" id="PTHR11556">
    <property type="entry name" value="FRUCTOSE-1,6-BISPHOSPHATASE-RELATED"/>
    <property type="match status" value="1"/>
</dbReference>
<evidence type="ECO:0000256" key="18">
    <source>
        <dbReference type="ARBA" id="ARBA00032973"/>
    </source>
</evidence>
<evidence type="ECO:0000256" key="10">
    <source>
        <dbReference type="ARBA" id="ARBA00022553"/>
    </source>
</evidence>
<keyword evidence="17 24" id="KW-0119">Carbohydrate metabolism</keyword>
<name>A0A9Q1H2H7_HOLLE</name>
<dbReference type="GO" id="GO:0070161">
    <property type="term" value="C:anchoring junction"/>
    <property type="evidence" value="ECO:0007669"/>
    <property type="project" value="UniProtKB-SubCell"/>
</dbReference>
<dbReference type="EC" id="3.1.3.11" evidence="8"/>
<keyword evidence="9" id="KW-0963">Cytoplasm</keyword>
<evidence type="ECO:0000259" key="25">
    <source>
        <dbReference type="Pfam" id="PF00316"/>
    </source>
</evidence>
<dbReference type="CDD" id="cd00354">
    <property type="entry name" value="FBPase"/>
    <property type="match status" value="1"/>
</dbReference>
<comment type="cofactor">
    <cofactor evidence="2">
        <name>Mg(2+)</name>
        <dbReference type="ChEBI" id="CHEBI:18420"/>
    </cofactor>
</comment>
<comment type="caution">
    <text evidence="27">The sequence shown here is derived from an EMBL/GenBank/DDBJ whole genome shotgun (WGS) entry which is preliminary data.</text>
</comment>
<evidence type="ECO:0000256" key="16">
    <source>
        <dbReference type="ARBA" id="ARBA00023242"/>
    </source>
</evidence>
<comment type="subcellular location">
    <subcellularLocation>
        <location evidence="5">Cell junction</location>
    </subcellularLocation>
    <subcellularLocation>
        <location evidence="4">Cytoplasm</location>
        <location evidence="4">Myofibril</location>
        <location evidence="4">Sarcomere</location>
        <location evidence="4">Z line</location>
    </subcellularLocation>
    <subcellularLocation>
        <location evidence="3">Nucleus</location>
    </subcellularLocation>
</comment>
<evidence type="ECO:0000256" key="8">
    <source>
        <dbReference type="ARBA" id="ARBA00013093"/>
    </source>
</evidence>
<keyword evidence="12 24" id="KW-0378">Hydrolase</keyword>
<keyword evidence="10" id="KW-0597">Phosphoprotein</keyword>
<dbReference type="EMBL" id="JAIZAY010000014">
    <property type="protein sequence ID" value="KAJ8029746.1"/>
    <property type="molecule type" value="Genomic_DNA"/>
</dbReference>
<keyword evidence="28" id="KW-1185">Reference proteome</keyword>
<evidence type="ECO:0000256" key="24">
    <source>
        <dbReference type="RuleBase" id="RU000508"/>
    </source>
</evidence>
<evidence type="ECO:0000313" key="28">
    <source>
        <dbReference type="Proteomes" id="UP001152320"/>
    </source>
</evidence>
<evidence type="ECO:0000313" key="27">
    <source>
        <dbReference type="EMBL" id="KAJ8029746.1"/>
    </source>
</evidence>
<feature type="domain" description="Fructose-1-6-bisphosphatase class I N-terminal" evidence="25">
    <location>
        <begin position="9"/>
        <end position="197"/>
    </location>
</feature>
<dbReference type="PIRSF" id="PIRSF500210">
    <property type="entry name" value="FBPtase"/>
    <property type="match status" value="1"/>
</dbReference>
<dbReference type="GO" id="GO:0006000">
    <property type="term" value="P:fructose metabolic process"/>
    <property type="evidence" value="ECO:0007669"/>
    <property type="project" value="TreeGrafter"/>
</dbReference>
<dbReference type="Proteomes" id="UP001152320">
    <property type="component" value="Chromosome 14"/>
</dbReference>
<keyword evidence="14" id="KW-0460">Magnesium</keyword>
<dbReference type="Gene3D" id="3.40.190.80">
    <property type="match status" value="1"/>
</dbReference>
<dbReference type="OrthoDB" id="10256725at2759"/>
<dbReference type="GO" id="GO:0006002">
    <property type="term" value="P:fructose 6-phosphate metabolic process"/>
    <property type="evidence" value="ECO:0007669"/>
    <property type="project" value="TreeGrafter"/>
</dbReference>
<dbReference type="PIRSF" id="PIRSF000904">
    <property type="entry name" value="FBPtase_SBPase"/>
    <property type="match status" value="1"/>
</dbReference>
<dbReference type="InterPro" id="IPR044015">
    <property type="entry name" value="FBPase_C_dom"/>
</dbReference>
<dbReference type="GO" id="GO:0030018">
    <property type="term" value="C:Z disc"/>
    <property type="evidence" value="ECO:0007669"/>
    <property type="project" value="UniProtKB-SubCell"/>
</dbReference>
<evidence type="ECO:0000256" key="20">
    <source>
        <dbReference type="ARBA" id="ARBA00038670"/>
    </source>
</evidence>
<dbReference type="AlphaFoldDB" id="A0A9Q1H2H7"/>
<dbReference type="GO" id="GO:0030388">
    <property type="term" value="P:fructose 1,6-bisphosphate metabolic process"/>
    <property type="evidence" value="ECO:0007669"/>
    <property type="project" value="TreeGrafter"/>
</dbReference>
<proteinExistence type="inferred from homology"/>
<dbReference type="HAMAP" id="MF_01855">
    <property type="entry name" value="FBPase_class1"/>
    <property type="match status" value="1"/>
</dbReference>
<evidence type="ECO:0000256" key="11">
    <source>
        <dbReference type="ARBA" id="ARBA00022723"/>
    </source>
</evidence>
<evidence type="ECO:0000256" key="4">
    <source>
        <dbReference type="ARBA" id="ARBA00004216"/>
    </source>
</evidence>
<evidence type="ECO:0000259" key="26">
    <source>
        <dbReference type="Pfam" id="PF18913"/>
    </source>
</evidence>
<keyword evidence="11" id="KW-0479">Metal-binding</keyword>
<dbReference type="GO" id="GO:0006094">
    <property type="term" value="P:gluconeogenesis"/>
    <property type="evidence" value="ECO:0007669"/>
    <property type="project" value="TreeGrafter"/>
</dbReference>
<feature type="domain" description="Fructose-1-6-bisphosphatase class 1 C-terminal" evidence="26">
    <location>
        <begin position="203"/>
        <end position="329"/>
    </location>
</feature>
<evidence type="ECO:0000256" key="6">
    <source>
        <dbReference type="ARBA" id="ARBA00004742"/>
    </source>
</evidence>